<feature type="domain" description="GIY-YIG" evidence="2">
    <location>
        <begin position="2"/>
        <end position="79"/>
    </location>
</feature>
<gene>
    <name evidence="3" type="ORF">A2572_02940</name>
</gene>
<reference evidence="3 4" key="1">
    <citation type="journal article" date="2016" name="Nat. Commun.">
        <title>Thousands of microbial genomes shed light on interconnected biogeochemical processes in an aquifer system.</title>
        <authorList>
            <person name="Anantharaman K."/>
            <person name="Brown C.T."/>
            <person name="Hug L.A."/>
            <person name="Sharon I."/>
            <person name="Castelle C.J."/>
            <person name="Probst A.J."/>
            <person name="Thomas B.C."/>
            <person name="Singh A."/>
            <person name="Wilkins M.J."/>
            <person name="Karaoz U."/>
            <person name="Brodie E.L."/>
            <person name="Williams K.H."/>
            <person name="Hubbard S.S."/>
            <person name="Banfield J.F."/>
        </authorList>
    </citation>
    <scope>NUCLEOTIDE SEQUENCE [LARGE SCALE GENOMIC DNA]</scope>
</reference>
<dbReference type="SUPFAM" id="SSF82771">
    <property type="entry name" value="GIY-YIG endonuclease"/>
    <property type="match status" value="1"/>
</dbReference>
<dbReference type="PANTHER" id="PTHR34477">
    <property type="entry name" value="UPF0213 PROTEIN YHBQ"/>
    <property type="match status" value="1"/>
</dbReference>
<sequence>MKKYFVYILANRRNGAIYVGVSGNLQNRVSIHKADIVDGFTKRYEVHSLVYFEEYESINDAIAREKQLKNWERKWKLELIEKMNPDWEDLSENL</sequence>
<dbReference type="AlphaFoldDB" id="A0A1F5FV13"/>
<accession>A0A1F5FV13</accession>
<dbReference type="PANTHER" id="PTHR34477:SF5">
    <property type="entry name" value="BSL5627 PROTEIN"/>
    <property type="match status" value="1"/>
</dbReference>
<evidence type="ECO:0000313" key="4">
    <source>
        <dbReference type="Proteomes" id="UP000179237"/>
    </source>
</evidence>
<protein>
    <recommendedName>
        <fullName evidence="2">GIY-YIG domain-containing protein</fullName>
    </recommendedName>
</protein>
<dbReference type="InterPro" id="IPR000305">
    <property type="entry name" value="GIY-YIG_endonuc"/>
</dbReference>
<dbReference type="Proteomes" id="UP000179237">
    <property type="component" value="Unassembled WGS sequence"/>
</dbReference>
<evidence type="ECO:0000256" key="1">
    <source>
        <dbReference type="ARBA" id="ARBA00007435"/>
    </source>
</evidence>
<dbReference type="InterPro" id="IPR050190">
    <property type="entry name" value="UPF0213_domain"/>
</dbReference>
<dbReference type="Pfam" id="PF01541">
    <property type="entry name" value="GIY-YIG"/>
    <property type="match status" value="1"/>
</dbReference>
<organism evidence="3 4">
    <name type="scientific">Candidatus Collierbacteria bacterium RIFOXYD1_FULL_40_9</name>
    <dbReference type="NCBI Taxonomy" id="1817731"/>
    <lineage>
        <taxon>Bacteria</taxon>
        <taxon>Candidatus Collieribacteriota</taxon>
    </lineage>
</organism>
<name>A0A1F5FV13_9BACT</name>
<evidence type="ECO:0000313" key="3">
    <source>
        <dbReference type="EMBL" id="OGD83394.1"/>
    </source>
</evidence>
<comment type="caution">
    <text evidence="3">The sequence shown here is derived from an EMBL/GenBank/DDBJ whole genome shotgun (WGS) entry which is preliminary data.</text>
</comment>
<comment type="similarity">
    <text evidence="1">Belongs to the UPF0213 family.</text>
</comment>
<dbReference type="Gene3D" id="3.40.1440.10">
    <property type="entry name" value="GIY-YIG endonuclease"/>
    <property type="match status" value="1"/>
</dbReference>
<dbReference type="InterPro" id="IPR035901">
    <property type="entry name" value="GIY-YIG_endonuc_sf"/>
</dbReference>
<evidence type="ECO:0000259" key="2">
    <source>
        <dbReference type="PROSITE" id="PS50164"/>
    </source>
</evidence>
<dbReference type="PROSITE" id="PS50164">
    <property type="entry name" value="GIY_YIG"/>
    <property type="match status" value="1"/>
</dbReference>
<dbReference type="CDD" id="cd10448">
    <property type="entry name" value="GIY-YIG_unchar_3"/>
    <property type="match status" value="1"/>
</dbReference>
<dbReference type="EMBL" id="MFAQ01000018">
    <property type="protein sequence ID" value="OGD83394.1"/>
    <property type="molecule type" value="Genomic_DNA"/>
</dbReference>
<proteinExistence type="inferred from homology"/>
<dbReference type="SMART" id="SM00465">
    <property type="entry name" value="GIYc"/>
    <property type="match status" value="1"/>
</dbReference>